<keyword evidence="4" id="KW-1185">Reference proteome</keyword>
<reference evidence="3" key="2">
    <citation type="submission" date="2016-10" db="EMBL/GenBank/DDBJ databases">
        <authorList>
            <person name="Varghese N."/>
            <person name="Submissions S."/>
        </authorList>
    </citation>
    <scope>NUCLEOTIDE SEQUENCE [LARGE SCALE GENOMIC DNA]</scope>
    <source>
        <strain evidence="3">DSM 17908</strain>
    </source>
</reference>
<accession>A0A1I3VC60</accession>
<organism evidence="2 3">
    <name type="scientific">Xenorhabdus mauleonii</name>
    <dbReference type="NCBI Taxonomy" id="351675"/>
    <lineage>
        <taxon>Bacteria</taxon>
        <taxon>Pseudomonadati</taxon>
        <taxon>Pseudomonadota</taxon>
        <taxon>Gammaproteobacteria</taxon>
        <taxon>Enterobacterales</taxon>
        <taxon>Morganellaceae</taxon>
        <taxon>Xenorhabdus</taxon>
    </lineage>
</organism>
<evidence type="ECO:0000313" key="1">
    <source>
        <dbReference type="EMBL" id="PHM38986.1"/>
    </source>
</evidence>
<evidence type="ECO:0000313" key="3">
    <source>
        <dbReference type="Proteomes" id="UP000198919"/>
    </source>
</evidence>
<gene>
    <name evidence="2" type="ORF">SAMN05421680_12017</name>
    <name evidence="1" type="ORF">Xmau_03153</name>
</gene>
<dbReference type="EMBL" id="FORG01000020">
    <property type="protein sequence ID" value="SFJ92603.1"/>
    <property type="molecule type" value="Genomic_DNA"/>
</dbReference>
<dbReference type="AlphaFoldDB" id="A0A1I3VC60"/>
<protein>
    <submittedName>
        <fullName evidence="2">Uncharacterized protein</fullName>
    </submittedName>
</protein>
<reference evidence="1 4" key="3">
    <citation type="journal article" date="2017" name="Nat. Microbiol.">
        <title>Natural product diversity associated with the nematode symbionts Photorhabdus and Xenorhabdus.</title>
        <authorList>
            <person name="Tobias N.J."/>
            <person name="Wolff H."/>
            <person name="Djahanschiri B."/>
            <person name="Grundmann F."/>
            <person name="Kronenwerth M."/>
            <person name="Shi Y.M."/>
            <person name="Simonyi S."/>
            <person name="Grun P."/>
            <person name="Shapiro-Ilan D."/>
            <person name="Pidot S.J."/>
            <person name="Stinear T.P."/>
            <person name="Ebersberger I."/>
            <person name="Bode H.B."/>
        </authorList>
    </citation>
    <scope>NUCLEOTIDE SEQUENCE [LARGE SCALE GENOMIC DNA]</scope>
    <source>
        <strain evidence="1 4">DSM 17908</strain>
    </source>
</reference>
<dbReference type="STRING" id="351675.SAMN05421680_12017"/>
<dbReference type="Proteomes" id="UP000198919">
    <property type="component" value="Unassembled WGS sequence"/>
</dbReference>
<dbReference type="EMBL" id="NITY01000013">
    <property type="protein sequence ID" value="PHM38986.1"/>
    <property type="molecule type" value="Genomic_DNA"/>
</dbReference>
<proteinExistence type="predicted"/>
<name>A0A1I3VC60_9GAMM</name>
<evidence type="ECO:0000313" key="2">
    <source>
        <dbReference type="EMBL" id="SFJ92603.1"/>
    </source>
</evidence>
<dbReference type="Proteomes" id="UP000224607">
    <property type="component" value="Unassembled WGS sequence"/>
</dbReference>
<sequence length="77" mass="8735">MTNKKFSLLLEAVLQGGFWSIPLITKTKLITAEDFKIRFIKPDIMCMDYMGGKIPVLLSLIRMQKRSAAVVLLSVFD</sequence>
<evidence type="ECO:0000313" key="4">
    <source>
        <dbReference type="Proteomes" id="UP000224607"/>
    </source>
</evidence>
<reference evidence="2" key="1">
    <citation type="submission" date="2016-10" db="EMBL/GenBank/DDBJ databases">
        <authorList>
            <person name="de Groot N.N."/>
        </authorList>
    </citation>
    <scope>NUCLEOTIDE SEQUENCE [LARGE SCALE GENOMIC DNA]</scope>
    <source>
        <strain evidence="2">DSM 17908</strain>
    </source>
</reference>